<comment type="caution">
    <text evidence="5">The sequence shown here is derived from an EMBL/GenBank/DDBJ whole genome shotgun (WGS) entry which is preliminary data.</text>
</comment>
<gene>
    <name evidence="5" type="ORF">A2160_05345</name>
</gene>
<reference evidence="5 6" key="1">
    <citation type="journal article" date="2016" name="Nat. Commun.">
        <title>Thousands of microbial genomes shed light on interconnected biogeochemical processes in an aquifer system.</title>
        <authorList>
            <person name="Anantharaman K."/>
            <person name="Brown C.T."/>
            <person name="Hug L.A."/>
            <person name="Sharon I."/>
            <person name="Castelle C.J."/>
            <person name="Probst A.J."/>
            <person name="Thomas B.C."/>
            <person name="Singh A."/>
            <person name="Wilkins M.J."/>
            <person name="Karaoz U."/>
            <person name="Brodie E.L."/>
            <person name="Williams K.H."/>
            <person name="Hubbard S.S."/>
            <person name="Banfield J.F."/>
        </authorList>
    </citation>
    <scope>NUCLEOTIDE SEQUENCE [LARGE SCALE GENOMIC DNA]</scope>
</reference>
<evidence type="ECO:0000256" key="2">
    <source>
        <dbReference type="ARBA" id="ARBA00005988"/>
    </source>
</evidence>
<dbReference type="GO" id="GO:0006508">
    <property type="term" value="P:proteolysis"/>
    <property type="evidence" value="ECO:0007669"/>
    <property type="project" value="InterPro"/>
</dbReference>
<evidence type="ECO:0000256" key="1">
    <source>
        <dbReference type="ARBA" id="ARBA00001947"/>
    </source>
</evidence>
<comment type="similarity">
    <text evidence="2 3">Belongs to the peptidase M14 family.</text>
</comment>
<dbReference type="PROSITE" id="PS52035">
    <property type="entry name" value="PEPTIDASE_M14"/>
    <property type="match status" value="1"/>
</dbReference>
<evidence type="ECO:0000313" key="5">
    <source>
        <dbReference type="EMBL" id="OGD63040.1"/>
    </source>
</evidence>
<feature type="domain" description="Peptidase M14" evidence="4">
    <location>
        <begin position="1"/>
        <end position="293"/>
    </location>
</feature>
<dbReference type="Pfam" id="PF00246">
    <property type="entry name" value="Peptidase_M14"/>
    <property type="match status" value="1"/>
</dbReference>
<dbReference type="InterPro" id="IPR000834">
    <property type="entry name" value="Peptidase_M14"/>
</dbReference>
<accession>A0A1F5E6V7</accession>
<dbReference type="PANTHER" id="PTHR11705">
    <property type="entry name" value="PROTEASE FAMILY M14 CARBOXYPEPTIDASE A,B"/>
    <property type="match status" value="1"/>
</dbReference>
<dbReference type="GO" id="GO:0004181">
    <property type="term" value="F:metallocarboxypeptidase activity"/>
    <property type="evidence" value="ECO:0007669"/>
    <property type="project" value="InterPro"/>
</dbReference>
<comment type="caution">
    <text evidence="3">Lacks conserved residue(s) required for the propagation of feature annotation.</text>
</comment>
<dbReference type="GO" id="GO:0005615">
    <property type="term" value="C:extracellular space"/>
    <property type="evidence" value="ECO:0007669"/>
    <property type="project" value="TreeGrafter"/>
</dbReference>
<dbReference type="STRING" id="1797457.A2160_05345"/>
<dbReference type="Proteomes" id="UP000177006">
    <property type="component" value="Unassembled WGS sequence"/>
</dbReference>
<dbReference type="GO" id="GO:0008270">
    <property type="term" value="F:zinc ion binding"/>
    <property type="evidence" value="ECO:0007669"/>
    <property type="project" value="InterPro"/>
</dbReference>
<organism evidence="5 6">
    <name type="scientific">Candidatus Beckwithbacteria bacterium RBG_13_42_9</name>
    <dbReference type="NCBI Taxonomy" id="1797457"/>
    <lineage>
        <taxon>Bacteria</taxon>
        <taxon>Candidatus Beckwithiibacteriota</taxon>
    </lineage>
</organism>
<sequence length="293" mass="31721">MRANINLYPTSAQVRAQMEQLARDHSDRASFFDYGPFVGLTFGNPEERAVILEFNTHGRERATSQLGLHLAKTLTQNPPPEVLAALKNTFVMVIPIHNPTGYDQALKEPLWRKTYDPANPSQCPLTLTDWLGPSAGTDPNRNYPTPAAFPPLTDVGSTDPCVSEYRGPASLSEPITKAMYHLAQEHSQNAGIYLTVHGTQHYVAYPPNSPSGAEEMVKEIAKRLPGITSGRMSRAIGGTSFAAMAGLGYKAAILELPEIGKTGSAPSLDQVKELYEHGGAKEALMVPILLAAK</sequence>
<dbReference type="AlphaFoldDB" id="A0A1F5E6V7"/>
<dbReference type="PANTHER" id="PTHR11705:SF138">
    <property type="entry name" value="PEPTIDASE M14 CARBOXYPEPTIDASE A DOMAIN-CONTAINING PROTEIN"/>
    <property type="match status" value="1"/>
</dbReference>
<evidence type="ECO:0000259" key="4">
    <source>
        <dbReference type="PROSITE" id="PS52035"/>
    </source>
</evidence>
<dbReference type="SUPFAM" id="SSF53187">
    <property type="entry name" value="Zn-dependent exopeptidases"/>
    <property type="match status" value="1"/>
</dbReference>
<evidence type="ECO:0000256" key="3">
    <source>
        <dbReference type="PROSITE-ProRule" id="PRU01379"/>
    </source>
</evidence>
<evidence type="ECO:0000313" key="6">
    <source>
        <dbReference type="Proteomes" id="UP000177006"/>
    </source>
</evidence>
<dbReference type="SMART" id="SM00631">
    <property type="entry name" value="Zn_pept"/>
    <property type="match status" value="1"/>
</dbReference>
<comment type="cofactor">
    <cofactor evidence="1">
        <name>Zn(2+)</name>
        <dbReference type="ChEBI" id="CHEBI:29105"/>
    </cofactor>
</comment>
<proteinExistence type="inferred from homology"/>
<protein>
    <recommendedName>
        <fullName evidence="4">Peptidase M14 domain-containing protein</fullName>
    </recommendedName>
</protein>
<dbReference type="Gene3D" id="3.40.630.10">
    <property type="entry name" value="Zn peptidases"/>
    <property type="match status" value="1"/>
</dbReference>
<name>A0A1F5E6V7_9BACT</name>
<dbReference type="EMBL" id="MEZK01000013">
    <property type="protein sequence ID" value="OGD63040.1"/>
    <property type="molecule type" value="Genomic_DNA"/>
</dbReference>